<sequence>MRTKLLSGLSLAILIAVGGCKSQKGKFEFVLPESGQRVAFGDQVKLKLNFPNTTLDSVVYSIDGELLVTKTDTGSVVFDTKKFGFGDRSLSAKVYVGGKEDIAYSNVIVLPPNAKNYSFEVVNEFPHDTKAYTQGLQYADGVLYETTGQPSQLEGVVTSLRKVDLKTGEVLKIEKPSDDFFGEGMTIVGNTIVFLTWENGKGFFYDKNTFKRIGEFPYENSKYGWGVTYDGNKLIKSDGSSRLYFLDAKTGKEIDSIEVYDENGKVDSINELEYIDGKVYANVYSKDIIVIIDPKTGVVEGRINLVGLYTEGRLPNDNELNGVAYDTVGKRLFVTGKLWPKLYEIKLIER</sequence>
<organism evidence="1 2">
    <name type="scientific">Sphingobacterium bovistauri</name>
    <dbReference type="NCBI Taxonomy" id="2781959"/>
    <lineage>
        <taxon>Bacteria</taxon>
        <taxon>Pseudomonadati</taxon>
        <taxon>Bacteroidota</taxon>
        <taxon>Sphingobacteriia</taxon>
        <taxon>Sphingobacteriales</taxon>
        <taxon>Sphingobacteriaceae</taxon>
        <taxon>Sphingobacterium</taxon>
    </lineage>
</organism>
<dbReference type="InterPro" id="IPR015943">
    <property type="entry name" value="WD40/YVTN_repeat-like_dom_sf"/>
</dbReference>
<evidence type="ECO:0000313" key="2">
    <source>
        <dbReference type="Proteomes" id="UP001165302"/>
    </source>
</evidence>
<proteinExistence type="predicted"/>
<keyword evidence="2" id="KW-1185">Reference proteome</keyword>
<dbReference type="InterPro" id="IPR007788">
    <property type="entry name" value="QCT"/>
</dbReference>
<protein>
    <submittedName>
        <fullName evidence="1">Glutaminyl-peptide cyclotransferase</fullName>
    </submittedName>
</protein>
<dbReference type="SUPFAM" id="SSF63825">
    <property type="entry name" value="YWTD domain"/>
    <property type="match status" value="1"/>
</dbReference>
<dbReference type="PANTHER" id="PTHR31270:SF1">
    <property type="entry name" value="GLUTAMINYL-PEPTIDE CYCLOTRANSFERASE"/>
    <property type="match status" value="1"/>
</dbReference>
<name>A0ABS7Z1S9_9SPHI</name>
<dbReference type="RefSeq" id="WP_225551472.1">
    <property type="nucleotide sequence ID" value="NZ_JADEYP010000003.1"/>
</dbReference>
<gene>
    <name evidence="1" type="ORF">IPZ78_03100</name>
</gene>
<dbReference type="EMBL" id="JADEYP010000003">
    <property type="protein sequence ID" value="MCA5004140.1"/>
    <property type="molecule type" value="Genomic_DNA"/>
</dbReference>
<dbReference type="Pfam" id="PF05096">
    <property type="entry name" value="Glu_cyclase_2"/>
    <property type="match status" value="1"/>
</dbReference>
<dbReference type="PANTHER" id="PTHR31270">
    <property type="entry name" value="GLUTAMINYL-PEPTIDE CYCLOTRANSFERASE"/>
    <property type="match status" value="1"/>
</dbReference>
<evidence type="ECO:0000313" key="1">
    <source>
        <dbReference type="EMBL" id="MCA5004140.1"/>
    </source>
</evidence>
<accession>A0ABS7Z1S9</accession>
<dbReference type="PROSITE" id="PS51257">
    <property type="entry name" value="PROKAR_LIPOPROTEIN"/>
    <property type="match status" value="1"/>
</dbReference>
<dbReference type="Proteomes" id="UP001165302">
    <property type="component" value="Unassembled WGS sequence"/>
</dbReference>
<dbReference type="Gene3D" id="2.130.10.10">
    <property type="entry name" value="YVTN repeat-like/Quinoprotein amine dehydrogenase"/>
    <property type="match status" value="1"/>
</dbReference>
<reference evidence="1" key="1">
    <citation type="submission" date="2020-10" db="EMBL/GenBank/DDBJ databases">
        <authorList>
            <person name="Lu T."/>
            <person name="Wang Q."/>
            <person name="Han X."/>
        </authorList>
    </citation>
    <scope>NUCLEOTIDE SEQUENCE</scope>
    <source>
        <strain evidence="1">WQ 366</strain>
    </source>
</reference>
<comment type="caution">
    <text evidence="1">The sequence shown here is derived from an EMBL/GenBank/DDBJ whole genome shotgun (WGS) entry which is preliminary data.</text>
</comment>